<keyword evidence="3" id="KW-1185">Reference proteome</keyword>
<gene>
    <name evidence="2" type="ORF">ERUC_LOCUS12093</name>
</gene>
<evidence type="ECO:0000256" key="1">
    <source>
        <dbReference type="SAM" id="MobiDB-lite"/>
    </source>
</evidence>
<dbReference type="Proteomes" id="UP001642260">
    <property type="component" value="Unassembled WGS sequence"/>
</dbReference>
<reference evidence="2 3" key="1">
    <citation type="submission" date="2022-03" db="EMBL/GenBank/DDBJ databases">
        <authorList>
            <person name="Macdonald S."/>
            <person name="Ahmed S."/>
            <person name="Newling K."/>
        </authorList>
    </citation>
    <scope>NUCLEOTIDE SEQUENCE [LARGE SCALE GENOMIC DNA]</scope>
</reference>
<proteinExistence type="predicted"/>
<name>A0ABC8JR16_ERUVS</name>
<accession>A0ABC8JR16</accession>
<evidence type="ECO:0000313" key="3">
    <source>
        <dbReference type="Proteomes" id="UP001642260"/>
    </source>
</evidence>
<protein>
    <submittedName>
        <fullName evidence="2">Uncharacterized protein</fullName>
    </submittedName>
</protein>
<dbReference type="EMBL" id="CAKOAT010114266">
    <property type="protein sequence ID" value="CAH8330413.1"/>
    <property type="molecule type" value="Genomic_DNA"/>
</dbReference>
<comment type="caution">
    <text evidence="2">The sequence shown here is derived from an EMBL/GenBank/DDBJ whole genome shotgun (WGS) entry which is preliminary data.</text>
</comment>
<organism evidence="2 3">
    <name type="scientific">Eruca vesicaria subsp. sativa</name>
    <name type="common">Garden rocket</name>
    <name type="synonym">Eruca sativa</name>
    <dbReference type="NCBI Taxonomy" id="29727"/>
    <lineage>
        <taxon>Eukaryota</taxon>
        <taxon>Viridiplantae</taxon>
        <taxon>Streptophyta</taxon>
        <taxon>Embryophyta</taxon>
        <taxon>Tracheophyta</taxon>
        <taxon>Spermatophyta</taxon>
        <taxon>Magnoliopsida</taxon>
        <taxon>eudicotyledons</taxon>
        <taxon>Gunneridae</taxon>
        <taxon>Pentapetalae</taxon>
        <taxon>rosids</taxon>
        <taxon>malvids</taxon>
        <taxon>Brassicales</taxon>
        <taxon>Brassicaceae</taxon>
        <taxon>Brassiceae</taxon>
        <taxon>Eruca</taxon>
    </lineage>
</organism>
<evidence type="ECO:0000313" key="2">
    <source>
        <dbReference type="EMBL" id="CAH8330413.1"/>
    </source>
</evidence>
<dbReference type="AlphaFoldDB" id="A0ABC8JR16"/>
<sequence>MKRRGWRKTAYGVMVVDRSGKGGGWSKQKEKAEAELCGKGGAMTGTYPAPTEGENAVLWSRQLPLDRRQALVYETCMESLPTTLSQHTKTRSRNKPKGGGVTTRSAHQSAGAARSAGRLVDALSELNWKVFRQDGTTLPVGGPSEVMRVTSQLYHFGERFSNECLMISGEEFKGLKRQVSEERE</sequence>
<feature type="region of interest" description="Disordered" evidence="1">
    <location>
        <begin position="83"/>
        <end position="114"/>
    </location>
</feature>